<evidence type="ECO:0000313" key="3">
    <source>
        <dbReference type="Proteomes" id="UP000053372"/>
    </source>
</evidence>
<dbReference type="EMBL" id="LMTZ01000129">
    <property type="protein sequence ID" value="KST63911.1"/>
    <property type="molecule type" value="Genomic_DNA"/>
</dbReference>
<protein>
    <recommendedName>
        <fullName evidence="4">Ester cyclase</fullName>
    </recommendedName>
</protein>
<dbReference type="InterPro" id="IPR009959">
    <property type="entry name" value="Cyclase_SnoaL-like"/>
</dbReference>
<dbReference type="SUPFAM" id="SSF54427">
    <property type="entry name" value="NTF2-like"/>
    <property type="match status" value="1"/>
</dbReference>
<evidence type="ECO:0000313" key="2">
    <source>
        <dbReference type="EMBL" id="KST64621.1"/>
    </source>
</evidence>
<dbReference type="Proteomes" id="UP000053372">
    <property type="component" value="Unassembled WGS sequence"/>
</dbReference>
<dbReference type="EMBL" id="LMTZ01000118">
    <property type="protein sequence ID" value="KST64621.1"/>
    <property type="molecule type" value="Genomic_DNA"/>
</dbReference>
<name>A0A0V7ZHK8_9CYAN</name>
<dbReference type="Pfam" id="PF07366">
    <property type="entry name" value="SnoaL"/>
    <property type="match status" value="1"/>
</dbReference>
<dbReference type="GO" id="GO:0030638">
    <property type="term" value="P:polyketide metabolic process"/>
    <property type="evidence" value="ECO:0007669"/>
    <property type="project" value="InterPro"/>
</dbReference>
<accession>A0A0V7ZHK8</accession>
<dbReference type="PANTHER" id="PTHR38436">
    <property type="entry name" value="POLYKETIDE CYCLASE SNOAL-LIKE DOMAIN"/>
    <property type="match status" value="1"/>
</dbReference>
<evidence type="ECO:0008006" key="4">
    <source>
        <dbReference type="Google" id="ProtNLM"/>
    </source>
</evidence>
<gene>
    <name evidence="1" type="ORF">BC008_39600</name>
    <name evidence="2" type="ORF">BC008_40575</name>
</gene>
<dbReference type="PANTHER" id="PTHR38436:SF1">
    <property type="entry name" value="ESTER CYCLASE"/>
    <property type="match status" value="1"/>
</dbReference>
<proteinExistence type="predicted"/>
<evidence type="ECO:0000313" key="1">
    <source>
        <dbReference type="EMBL" id="KST63911.1"/>
    </source>
</evidence>
<sequence length="72" mass="8170">MDGQTAIARFTYHAHQQEEFMGIPATGNLISMRSIDIWRVKDGKFIEHWDELNLLEVMQQLGAIPAATLAQD</sequence>
<comment type="caution">
    <text evidence="1">The sequence shown here is derived from an EMBL/GenBank/DDBJ whole genome shotgun (WGS) entry which is preliminary data.</text>
</comment>
<dbReference type="Gene3D" id="3.10.450.50">
    <property type="match status" value="1"/>
</dbReference>
<organism evidence="1 3">
    <name type="scientific">Mastigocoleus testarum BC008</name>
    <dbReference type="NCBI Taxonomy" id="371196"/>
    <lineage>
        <taxon>Bacteria</taxon>
        <taxon>Bacillati</taxon>
        <taxon>Cyanobacteriota</taxon>
        <taxon>Cyanophyceae</taxon>
        <taxon>Nostocales</taxon>
        <taxon>Hapalosiphonaceae</taxon>
        <taxon>Mastigocoleus</taxon>
    </lineage>
</organism>
<dbReference type="RefSeq" id="WP_058184131.1">
    <property type="nucleotide sequence ID" value="NZ_LMTZ01000118.1"/>
</dbReference>
<dbReference type="AlphaFoldDB" id="A0A0V7ZHK8"/>
<reference evidence="1 3" key="1">
    <citation type="journal article" date="2015" name="Genome Announc.">
        <title>Draft Genome of the Euendolithic (true boring) Cyanobacterium Mastigocoleus testarum strain BC008.</title>
        <authorList>
            <person name="Guida B.S."/>
            <person name="Garcia-Pichel F."/>
        </authorList>
    </citation>
    <scope>NUCLEOTIDE SEQUENCE [LARGE SCALE GENOMIC DNA]</scope>
    <source>
        <strain evidence="1 3">BC008</strain>
    </source>
</reference>
<dbReference type="InterPro" id="IPR032710">
    <property type="entry name" value="NTF2-like_dom_sf"/>
</dbReference>
<keyword evidence="3" id="KW-1185">Reference proteome</keyword>